<protein>
    <submittedName>
        <fullName evidence="1">Uncharacterized protein</fullName>
    </submittedName>
</protein>
<evidence type="ECO:0000313" key="2">
    <source>
        <dbReference type="Proteomes" id="UP000324701"/>
    </source>
</evidence>
<evidence type="ECO:0000313" key="1">
    <source>
        <dbReference type="EMBL" id="KAA1250022.1"/>
    </source>
</evidence>
<organism evidence="1 2">
    <name type="scientific">Mycobacterium simiae</name>
    <name type="common">Mycobacterium habana</name>
    <dbReference type="NCBI Taxonomy" id="1784"/>
    <lineage>
        <taxon>Bacteria</taxon>
        <taxon>Bacillati</taxon>
        <taxon>Actinomycetota</taxon>
        <taxon>Actinomycetes</taxon>
        <taxon>Mycobacteriales</taxon>
        <taxon>Mycobacteriaceae</taxon>
        <taxon>Mycobacterium</taxon>
        <taxon>Mycobacterium simiae complex</taxon>
    </lineage>
</organism>
<sequence length="93" mass="10008">MHFSVLPPEVSLARLFGAAGTGATLAAAALGRLANETPLELAAWLRLARWARTGVVQQGSEQRGDGLDRHLSVSRSVFGRMTYPLAVRLLVPR</sequence>
<dbReference type="EMBL" id="VTZN01000061">
    <property type="protein sequence ID" value="KAA1250022.1"/>
    <property type="molecule type" value="Genomic_DNA"/>
</dbReference>
<reference evidence="1 2" key="1">
    <citation type="submission" date="2019-09" db="EMBL/GenBank/DDBJ databases">
        <title>Report of infection by Mycobacterium simiae a patient suffering from pulmonary tuberculosis.</title>
        <authorList>
            <person name="Mohanty P.S."/>
            <person name="Bansal A.K."/>
            <person name="Singh H."/>
            <person name="Sharma S."/>
            <person name="Patil S.A."/>
            <person name="Upadhaya P."/>
            <person name="Singh P.K."/>
            <person name="Kumar D."/>
            <person name="Kumar S."/>
            <person name="Singh R.K."/>
            <person name="Chaudhary B."/>
        </authorList>
    </citation>
    <scope>NUCLEOTIDE SEQUENCE [LARGE SCALE GENOMIC DNA]</scope>
    <source>
        <strain evidence="1 2">JAL-560-SIM</strain>
    </source>
</reference>
<proteinExistence type="predicted"/>
<name>A0A5B1BPM3_MYCSI</name>
<dbReference type="AlphaFoldDB" id="A0A5B1BPM3"/>
<gene>
    <name evidence="1" type="ORF">F0Q45_11880</name>
</gene>
<accession>A0A5B1BPM3</accession>
<keyword evidence="2" id="KW-1185">Reference proteome</keyword>
<dbReference type="Proteomes" id="UP000324701">
    <property type="component" value="Unassembled WGS sequence"/>
</dbReference>
<dbReference type="RefSeq" id="WP_149654147.1">
    <property type="nucleotide sequence ID" value="NZ_VTZN01000061.1"/>
</dbReference>
<comment type="caution">
    <text evidence="1">The sequence shown here is derived from an EMBL/GenBank/DDBJ whole genome shotgun (WGS) entry which is preliminary data.</text>
</comment>